<evidence type="ECO:0000256" key="5">
    <source>
        <dbReference type="PIRSR" id="PIRSR612648-4"/>
    </source>
</evidence>
<dbReference type="KEGG" id="vg:26613251"/>
<dbReference type="Pfam" id="PF09511">
    <property type="entry name" value="RNA_lig_T4_1"/>
    <property type="match status" value="1"/>
</dbReference>
<proteinExistence type="inferred from homology"/>
<comment type="cofactor">
    <cofactor evidence="1">
        <name>Mg(2+)</name>
        <dbReference type="ChEBI" id="CHEBI:18420"/>
    </cofactor>
    <text evidence="1">Binds 2 magnesium ions that perform the catalytic activity via a two-metal mechanism. One of the catalytic Mg(2+), which is coordinated by 5 water molecules, engages the lysine nucleophile and the ATP alpha phosphate while the Mg(2+) orients the PPi leaving group.</text>
</comment>
<feature type="domain" description="T4 RNA ligase 1 C-terminal" evidence="7">
    <location>
        <begin position="265"/>
        <end position="384"/>
    </location>
</feature>
<feature type="domain" description="T4 RNA ligase 1-like N-terminal" evidence="6">
    <location>
        <begin position="59"/>
        <end position="258"/>
    </location>
</feature>
<feature type="site" description="Essential for RNA ligase activity" evidence="1 5">
    <location>
        <position position="258"/>
    </location>
</feature>
<comment type="catalytic activity">
    <reaction evidence="1">
        <text>ATP + (ribonucleotide)n-3'-hydroxyl + 5'-phospho-(ribonucleotide)m = (ribonucleotide)n+m + AMP + diphosphate.</text>
        <dbReference type="EC" id="6.5.1.3"/>
    </reaction>
</comment>
<keyword evidence="9" id="KW-1185">Reference proteome</keyword>
<dbReference type="EC" id="6.5.1.3" evidence="1"/>
<feature type="active site" description="N6-AMP-lysine intermediate" evidence="1 2">
    <location>
        <position position="111"/>
    </location>
</feature>
<dbReference type="RefSeq" id="YP_009194313.1">
    <property type="nucleotide sequence ID" value="NC_028750.1"/>
</dbReference>
<keyword evidence="1 4" id="KW-0460">Magnesium</keyword>
<dbReference type="InterPro" id="IPR012648">
    <property type="entry name" value="Rnl1"/>
</dbReference>
<evidence type="ECO:0000256" key="2">
    <source>
        <dbReference type="PIRSR" id="PIRSR612648-1"/>
    </source>
</evidence>
<dbReference type="GO" id="GO:0003972">
    <property type="term" value="F:RNA ligase (ATP) activity"/>
    <property type="evidence" value="ECO:0007669"/>
    <property type="project" value="UniProtKB-UniRule"/>
</dbReference>
<dbReference type="InterPro" id="IPR049042">
    <property type="entry name" value="T4_Rnl1_C"/>
</dbReference>
<keyword evidence="1 3" id="KW-0067">ATP-binding</keyword>
<feature type="binding site" evidence="1 3">
    <location>
        <position position="252"/>
    </location>
    <ligand>
        <name>ATP</name>
        <dbReference type="ChEBI" id="CHEBI:30616"/>
    </ligand>
</feature>
<dbReference type="Pfam" id="PF20819">
    <property type="entry name" value="T4_Rnl1_C"/>
    <property type="match status" value="1"/>
</dbReference>
<evidence type="ECO:0000256" key="1">
    <source>
        <dbReference type="HAMAP-Rule" id="MF_04149"/>
    </source>
</evidence>
<sequence>MTKAQTKIINTLYKQLMQLCGESETFFFVDQVTVMGTPVRIFNYRMASYTDWLKPGALECRGIMFEMDGDTPVSIISRPMEKFFNYAEVKAWEALNESPIELGEVLDVMIKEDGSLISTFLDGGFLAVKSKGSVKSEQAMDAHSVLMANRELLTRLTEIAKENYTVNMEYVSPKNRIVVGYDSPDLRILNVRHNITGEYIPYDELFADALLRAYLVKRENIEVLDLDAFAKEAYQNEGFEGYVVLTTKGFVKIKTNWYVNLHRTKDSITNNKDLFLNIVENTVDDLKQLFSSDLVSLKKIDDFEKLFLDSLNRLSAKAFKAIEDNKGKSRKDFAISLSADLSNDGRIIFGPLMKYFEETDPQKLVDRIIEMMVKNYDQFIPEQYK</sequence>
<feature type="binding site" evidence="1 3">
    <location>
        <position position="82"/>
    </location>
    <ligand>
        <name>ATP</name>
        <dbReference type="ChEBI" id="CHEBI:30616"/>
    </ligand>
</feature>
<dbReference type="NCBIfam" id="TIGR02308">
    <property type="entry name" value="RNA_lig_T4_1"/>
    <property type="match status" value="1"/>
</dbReference>
<dbReference type="HAMAP" id="MF_04149">
    <property type="entry name" value="RNALIG_T4"/>
    <property type="match status" value="1"/>
</dbReference>
<feature type="binding site" evidence="1 3">
    <location>
        <position position="61"/>
    </location>
    <ligand>
        <name>ATP</name>
        <dbReference type="ChEBI" id="CHEBI:30616"/>
    </ligand>
</feature>
<protein>
    <recommendedName>
        <fullName evidence="1">RNA ligase 1</fullName>
        <ecNumber evidence="1">6.5.1.3</ecNumber>
    </recommendedName>
    <alternativeName>
        <fullName evidence="1">Rnl1</fullName>
    </alternativeName>
</protein>
<keyword evidence="1 4" id="KW-0479">Metal-binding</keyword>
<dbReference type="InterPro" id="IPR019039">
    <property type="entry name" value="T4-Rnl1-like_N"/>
</dbReference>
<dbReference type="GO" id="GO:0042245">
    <property type="term" value="P:RNA repair"/>
    <property type="evidence" value="ECO:0007669"/>
    <property type="project" value="UniProtKB-UniRule"/>
</dbReference>
<feature type="binding site" evidence="1 3">
    <location>
        <position position="169"/>
    </location>
    <ligand>
        <name>ATP</name>
        <dbReference type="ChEBI" id="CHEBI:30616"/>
    </ligand>
</feature>
<evidence type="ECO:0000259" key="6">
    <source>
        <dbReference type="Pfam" id="PF09511"/>
    </source>
</evidence>
<evidence type="ECO:0000313" key="8">
    <source>
        <dbReference type="EMBL" id="AKU44373.1"/>
    </source>
</evidence>
<dbReference type="EMBL" id="KT001918">
    <property type="protein sequence ID" value="AKU44373.1"/>
    <property type="molecule type" value="Genomic_DNA"/>
</dbReference>
<organism evidence="8 9">
    <name type="scientific">Klebsiella phage Matisse</name>
    <dbReference type="NCBI Taxonomy" id="1675607"/>
    <lineage>
        <taxon>Viruses</taxon>
        <taxon>Duplodnaviria</taxon>
        <taxon>Heunggongvirae</taxon>
        <taxon>Uroviricota</taxon>
        <taxon>Caudoviricetes</taxon>
        <taxon>Pantevenvirales</taxon>
        <taxon>Straboviridae</taxon>
        <taxon>Slopekvirus</taxon>
        <taxon>Slopekvirus matisse</taxon>
    </lineage>
</organism>
<dbReference type="GO" id="GO:0005524">
    <property type="term" value="F:ATP binding"/>
    <property type="evidence" value="ECO:0007669"/>
    <property type="project" value="UniProtKB-UniRule"/>
</dbReference>
<evidence type="ECO:0000313" key="9">
    <source>
        <dbReference type="Proteomes" id="UP000203408"/>
    </source>
</evidence>
<dbReference type="Proteomes" id="UP000203408">
    <property type="component" value="Segment"/>
</dbReference>
<dbReference type="GeneID" id="26613251"/>
<reference evidence="8 9" key="1">
    <citation type="journal article" date="2015" name="Genome Announc.">
        <title>Complete Genome Sequence of Carbapenemase-Producing Klebsiella pneumoniae Myophage Matisse.</title>
        <authorList>
            <person name="Provasek V.E."/>
            <person name="Lessor L.E."/>
            <person name="Cahill J.L."/>
            <person name="Rasche E.S."/>
            <person name="Kuty Everett G.F."/>
        </authorList>
    </citation>
    <scope>NUCLEOTIDE SEQUENCE [LARGE SCALE GENOMIC DNA]</scope>
</reference>
<dbReference type="Gene3D" id="1.10.3550.20">
    <property type="match status" value="1"/>
</dbReference>
<evidence type="ECO:0000256" key="3">
    <source>
        <dbReference type="PIRSR" id="PIRSR612648-2"/>
    </source>
</evidence>
<keyword evidence="1" id="KW-1259">Evasion of bacteria-mediated translation shutoff by virus</keyword>
<keyword evidence="1" id="KW-0692">RNA repair</keyword>
<feature type="binding site" evidence="1 4">
    <location>
        <position position="284"/>
    </location>
    <ligand>
        <name>Mg(2+)</name>
        <dbReference type="ChEBI" id="CHEBI:18420"/>
        <note>catalytic</note>
    </ligand>
</feature>
<evidence type="ECO:0000259" key="7">
    <source>
        <dbReference type="Pfam" id="PF20819"/>
    </source>
</evidence>
<comment type="function">
    <text evidence="1">Involved in countering a host defense mechanism which, following viral infection, activates the host anticodon nuclease and shuts off viral translation. Repairs 5'-PO4 and 3'-OH groups in the cleaved host tRNA.</text>
</comment>
<keyword evidence="1 8" id="KW-0436">Ligase</keyword>
<feature type="binding site" evidence="1 3">
    <location>
        <position position="44"/>
    </location>
    <ligand>
        <name>ATP</name>
        <dbReference type="ChEBI" id="CHEBI:30616"/>
    </ligand>
</feature>
<accession>A0A0K1LQ96</accession>
<feature type="binding site" evidence="1 3">
    <location>
        <position position="254"/>
    </location>
    <ligand>
        <name>ATP</name>
        <dbReference type="ChEBI" id="CHEBI:30616"/>
    </ligand>
</feature>
<feature type="site" description="Essential for RNA ligase activity" evidence="1 5">
    <location>
        <position position="169"/>
    </location>
</feature>
<dbReference type="GO" id="GO:0046872">
    <property type="term" value="F:metal ion binding"/>
    <property type="evidence" value="ECO:0007669"/>
    <property type="project" value="UniProtKB-UniRule"/>
</dbReference>
<gene>
    <name evidence="8" type="ORF">CPT_Matisse69</name>
</gene>
<name>A0A0K1LQ96_9CAUD</name>
<comment type="similarity">
    <text evidence="1">Belongs to the Tequatrovirus RNA ligase 1 family.</text>
</comment>
<keyword evidence="1 3" id="KW-0547">Nucleotide-binding</keyword>
<evidence type="ECO:0000256" key="4">
    <source>
        <dbReference type="PIRSR" id="PIRSR612648-3"/>
    </source>
</evidence>
<keyword evidence="1" id="KW-0945">Host-virus interaction</keyword>